<keyword evidence="10" id="KW-1185">Reference proteome</keyword>
<feature type="domain" description="Rhodopsin" evidence="8">
    <location>
        <begin position="39"/>
        <end position="276"/>
    </location>
</feature>
<gene>
    <name evidence="9" type="ORF">MMYC01_209605</name>
</gene>
<evidence type="ECO:0000256" key="3">
    <source>
        <dbReference type="ARBA" id="ARBA00022989"/>
    </source>
</evidence>
<feature type="transmembrane region" description="Helical" evidence="7">
    <location>
        <begin position="252"/>
        <end position="272"/>
    </location>
</feature>
<comment type="similarity">
    <text evidence="5">Belongs to the SAT4 family.</text>
</comment>
<keyword evidence="3 7" id="KW-1133">Transmembrane helix</keyword>
<keyword evidence="4 7" id="KW-0472">Membrane</keyword>
<feature type="region of interest" description="Disordered" evidence="6">
    <location>
        <begin position="303"/>
        <end position="333"/>
    </location>
</feature>
<proteinExistence type="inferred from homology"/>
<evidence type="ECO:0000256" key="2">
    <source>
        <dbReference type="ARBA" id="ARBA00022692"/>
    </source>
</evidence>
<dbReference type="STRING" id="100816.A0A175VR27"/>
<dbReference type="Pfam" id="PF20684">
    <property type="entry name" value="Fung_rhodopsin"/>
    <property type="match status" value="1"/>
</dbReference>
<dbReference type="AlphaFoldDB" id="A0A175VR27"/>
<accession>A0A175VR27</accession>
<feature type="transmembrane region" description="Helical" evidence="7">
    <location>
        <begin position="132"/>
        <end position="154"/>
    </location>
</feature>
<feature type="transmembrane region" description="Helical" evidence="7">
    <location>
        <begin position="182"/>
        <end position="202"/>
    </location>
</feature>
<feature type="transmembrane region" description="Helical" evidence="7">
    <location>
        <begin position="214"/>
        <end position="232"/>
    </location>
</feature>
<feature type="transmembrane region" description="Helical" evidence="7">
    <location>
        <begin position="95"/>
        <end position="120"/>
    </location>
</feature>
<comment type="subcellular location">
    <subcellularLocation>
        <location evidence="1">Membrane</location>
        <topology evidence="1">Multi-pass membrane protein</topology>
    </subcellularLocation>
</comment>
<evidence type="ECO:0000256" key="7">
    <source>
        <dbReference type="SAM" id="Phobius"/>
    </source>
</evidence>
<evidence type="ECO:0000256" key="4">
    <source>
        <dbReference type="ARBA" id="ARBA00023136"/>
    </source>
</evidence>
<evidence type="ECO:0000256" key="1">
    <source>
        <dbReference type="ARBA" id="ARBA00004141"/>
    </source>
</evidence>
<dbReference type="PANTHER" id="PTHR33048:SF155">
    <property type="entry name" value="INTEGRAL MEMBRANE PROTEIN"/>
    <property type="match status" value="1"/>
</dbReference>
<evidence type="ECO:0000313" key="9">
    <source>
        <dbReference type="EMBL" id="KXX73762.1"/>
    </source>
</evidence>
<keyword evidence="2 7" id="KW-0812">Transmembrane</keyword>
<evidence type="ECO:0000259" key="8">
    <source>
        <dbReference type="Pfam" id="PF20684"/>
    </source>
</evidence>
<evidence type="ECO:0000313" key="10">
    <source>
        <dbReference type="Proteomes" id="UP000078237"/>
    </source>
</evidence>
<dbReference type="GO" id="GO:0016020">
    <property type="term" value="C:membrane"/>
    <property type="evidence" value="ECO:0007669"/>
    <property type="project" value="UniProtKB-SubCell"/>
</dbReference>
<protein>
    <recommendedName>
        <fullName evidence="8">Rhodopsin domain-containing protein</fullName>
    </recommendedName>
</protein>
<dbReference type="OrthoDB" id="5429740at2759"/>
<evidence type="ECO:0000256" key="5">
    <source>
        <dbReference type="ARBA" id="ARBA00038359"/>
    </source>
</evidence>
<comment type="caution">
    <text evidence="9">The sequence shown here is derived from an EMBL/GenBank/DDBJ whole genome shotgun (WGS) entry which is preliminary data.</text>
</comment>
<sequence>MAAPGSVLPPDIAAQNKGPAILAACITVTTLSTLFVLGRLFVRAHIIRKMYLDDYFMIAALICSWATVGTIIRSVSYGTGRHVATLSEDQLSAAILWTMVGFCPGVMSFGLPKLAVVALLTRMLNVPRWHAILMWSLAILCLTSLLGCVVLLFAQCTPTHAMWDFTVKRECWSPWVLVDYSIFAGSFSAFMDLYFAVYPAIVLFQLQLDLRKRIALSCALGIGSVATVVAIYKTTRLPGLASPDFIYDTADLTIWTAIEASTIMIAASIPILRPLIDFIFGRRVFSSHKSYLKYQKYGRSRSGRAETDIEMARSAGRSSKRDKRDGTTTSHLDTVIGSASCEAGHCTSNKGDGNDSQVSILPDKVETHAPPPSRSMSGGIMRTDQVTVTTSAYDADADRTLSAGRWD</sequence>
<dbReference type="Proteomes" id="UP000078237">
    <property type="component" value="Unassembled WGS sequence"/>
</dbReference>
<evidence type="ECO:0000256" key="6">
    <source>
        <dbReference type="SAM" id="MobiDB-lite"/>
    </source>
</evidence>
<dbReference type="VEuPathDB" id="FungiDB:MMYC01_209605"/>
<reference evidence="9 10" key="1">
    <citation type="journal article" date="2016" name="Genome Announc.">
        <title>Genome Sequence of Madurella mycetomatis mm55, Isolated from a Human Mycetoma Case in Sudan.</title>
        <authorList>
            <person name="Smit S."/>
            <person name="Derks M.F."/>
            <person name="Bervoets S."/>
            <person name="Fahal A."/>
            <person name="van Leeuwen W."/>
            <person name="van Belkum A."/>
            <person name="van de Sande W.W."/>
        </authorList>
    </citation>
    <scope>NUCLEOTIDE SEQUENCE [LARGE SCALE GENOMIC DNA]</scope>
    <source>
        <strain evidence="10">mm55</strain>
    </source>
</reference>
<organism evidence="9 10">
    <name type="scientific">Madurella mycetomatis</name>
    <dbReference type="NCBI Taxonomy" id="100816"/>
    <lineage>
        <taxon>Eukaryota</taxon>
        <taxon>Fungi</taxon>
        <taxon>Dikarya</taxon>
        <taxon>Ascomycota</taxon>
        <taxon>Pezizomycotina</taxon>
        <taxon>Sordariomycetes</taxon>
        <taxon>Sordariomycetidae</taxon>
        <taxon>Sordariales</taxon>
        <taxon>Sordariales incertae sedis</taxon>
        <taxon>Madurella</taxon>
    </lineage>
</organism>
<feature type="transmembrane region" description="Helical" evidence="7">
    <location>
        <begin position="20"/>
        <end position="42"/>
    </location>
</feature>
<dbReference type="PANTHER" id="PTHR33048">
    <property type="entry name" value="PTH11-LIKE INTEGRAL MEMBRANE PROTEIN (AFU_ORTHOLOGUE AFUA_5G11245)"/>
    <property type="match status" value="1"/>
</dbReference>
<dbReference type="InterPro" id="IPR052337">
    <property type="entry name" value="SAT4-like"/>
</dbReference>
<name>A0A175VR27_9PEZI</name>
<feature type="transmembrane region" description="Helical" evidence="7">
    <location>
        <begin position="54"/>
        <end position="75"/>
    </location>
</feature>
<dbReference type="InterPro" id="IPR049326">
    <property type="entry name" value="Rhodopsin_dom_fungi"/>
</dbReference>
<dbReference type="EMBL" id="LCTW02000425">
    <property type="protein sequence ID" value="KXX73762.1"/>
    <property type="molecule type" value="Genomic_DNA"/>
</dbReference>